<accession>A0ABS5RES4</accession>
<comment type="caution">
    <text evidence="3">The sequence shown here is derived from an EMBL/GenBank/DDBJ whole genome shotgun (WGS) entry which is preliminary data.</text>
</comment>
<feature type="transmembrane region" description="Helical" evidence="2">
    <location>
        <begin position="154"/>
        <end position="173"/>
    </location>
</feature>
<keyword evidence="2" id="KW-0812">Transmembrane</keyword>
<sequence length="280" mass="30892">MNDAAGKRDNPAVPRRTRWSDKRLPPDATHTPDATAPNKVTKWFSAGMLVYGSLFCAVQAVRMGMDREYVVAALCAGLALLCFIQIAGWLPMIKFVPTATSGAKGTIFRPDRRIDVLSVLAMLDGTVVFGTWAVLGHLGRITTPAVIHDNGGSFLMLFGGPALVCASFLWLMLKRRGCAYVQLTVDGFLFAEGIVSRTGLWSEVTAMSTVDPRRWLSPRSMTLVRADGKTATVGRPDFYADNGDALWKLVHFYWLHPECRPELTDGRALVRLRDEQFALD</sequence>
<organism evidence="3 4">
    <name type="scientific">Mycolicibacter acidiphilus</name>
    <dbReference type="NCBI Taxonomy" id="2835306"/>
    <lineage>
        <taxon>Bacteria</taxon>
        <taxon>Bacillati</taxon>
        <taxon>Actinomycetota</taxon>
        <taxon>Actinomycetes</taxon>
        <taxon>Mycobacteriales</taxon>
        <taxon>Mycobacteriaceae</taxon>
        <taxon>Mycolicibacter</taxon>
    </lineage>
</organism>
<proteinExistence type="predicted"/>
<keyword evidence="2" id="KW-1133">Transmembrane helix</keyword>
<reference evidence="3 4" key="1">
    <citation type="submission" date="2021-05" db="EMBL/GenBank/DDBJ databases">
        <title>Mycobacterium acidophilum sp. nov., an extremely acid-tolerant member of the genus Mycobacterium.</title>
        <authorList>
            <person name="Xia J."/>
        </authorList>
    </citation>
    <scope>NUCLEOTIDE SEQUENCE [LARGE SCALE GENOMIC DNA]</scope>
    <source>
        <strain evidence="3 4">M1</strain>
    </source>
</reference>
<evidence type="ECO:0000313" key="4">
    <source>
        <dbReference type="Proteomes" id="UP001519535"/>
    </source>
</evidence>
<evidence type="ECO:0000256" key="2">
    <source>
        <dbReference type="SAM" id="Phobius"/>
    </source>
</evidence>
<name>A0ABS5RES4_9MYCO</name>
<dbReference type="EMBL" id="JAHCLR010000005">
    <property type="protein sequence ID" value="MBS9532781.1"/>
    <property type="molecule type" value="Genomic_DNA"/>
</dbReference>
<dbReference type="Proteomes" id="UP001519535">
    <property type="component" value="Unassembled WGS sequence"/>
</dbReference>
<evidence type="ECO:0008006" key="5">
    <source>
        <dbReference type="Google" id="ProtNLM"/>
    </source>
</evidence>
<keyword evidence="2" id="KW-0472">Membrane</keyword>
<feature type="transmembrane region" description="Helical" evidence="2">
    <location>
        <begin position="114"/>
        <end position="134"/>
    </location>
</feature>
<feature type="compositionally biased region" description="Basic and acidic residues" evidence="1">
    <location>
        <begin position="1"/>
        <end position="10"/>
    </location>
</feature>
<feature type="transmembrane region" description="Helical" evidence="2">
    <location>
        <begin position="69"/>
        <end position="93"/>
    </location>
</feature>
<feature type="region of interest" description="Disordered" evidence="1">
    <location>
        <begin position="1"/>
        <end position="35"/>
    </location>
</feature>
<feature type="transmembrane region" description="Helical" evidence="2">
    <location>
        <begin position="43"/>
        <end position="63"/>
    </location>
</feature>
<evidence type="ECO:0000313" key="3">
    <source>
        <dbReference type="EMBL" id="MBS9532781.1"/>
    </source>
</evidence>
<evidence type="ECO:0000256" key="1">
    <source>
        <dbReference type="SAM" id="MobiDB-lite"/>
    </source>
</evidence>
<keyword evidence="4" id="KW-1185">Reference proteome</keyword>
<gene>
    <name evidence="3" type="ORF">KIH27_04165</name>
</gene>
<protein>
    <recommendedName>
        <fullName evidence="5">RDD domain-containing protein</fullName>
    </recommendedName>
</protein>